<keyword evidence="3" id="KW-1185">Reference proteome</keyword>
<evidence type="ECO:0000313" key="3">
    <source>
        <dbReference type="Proteomes" id="UP001501729"/>
    </source>
</evidence>
<reference evidence="2 3" key="1">
    <citation type="journal article" date="2019" name="Int. J. Syst. Evol. Microbiol.">
        <title>The Global Catalogue of Microorganisms (GCM) 10K type strain sequencing project: providing services to taxonomists for standard genome sequencing and annotation.</title>
        <authorList>
            <consortium name="The Broad Institute Genomics Platform"/>
            <consortium name="The Broad Institute Genome Sequencing Center for Infectious Disease"/>
            <person name="Wu L."/>
            <person name="Ma J."/>
        </authorList>
    </citation>
    <scope>NUCLEOTIDE SEQUENCE [LARGE SCALE GENOMIC DNA]</scope>
    <source>
        <strain evidence="2 3">JCM 17504</strain>
    </source>
</reference>
<comment type="caution">
    <text evidence="2">The sequence shown here is derived from an EMBL/GenBank/DDBJ whole genome shotgun (WGS) entry which is preliminary data.</text>
</comment>
<gene>
    <name evidence="2" type="ORF">GCM10025751_46790</name>
</gene>
<feature type="compositionally biased region" description="Gly residues" evidence="1">
    <location>
        <begin position="120"/>
        <end position="130"/>
    </location>
</feature>
<sequence>MWQNLDGQPHTFALRDSNGENLPVILPTVRTMQNGGPMMGGQNGTMVGGANGTMMDRMMGEHQGRRQPPEDAIRVTPQVAEEGSVQMLAFVATRDIAQYICTVHPSTMVGDVTLRPDQGNSGGQHGGNGNHGDKSDNTGSHAHD</sequence>
<dbReference type="AlphaFoldDB" id="A0AAV3UNP2"/>
<protein>
    <recommendedName>
        <fullName evidence="4">Copper binding protein, plastocyanin/azurin family</fullName>
    </recommendedName>
</protein>
<accession>A0AAV3UNP2</accession>
<feature type="compositionally biased region" description="Basic and acidic residues" evidence="1">
    <location>
        <begin position="131"/>
        <end position="144"/>
    </location>
</feature>
<evidence type="ECO:0008006" key="4">
    <source>
        <dbReference type="Google" id="ProtNLM"/>
    </source>
</evidence>
<evidence type="ECO:0000313" key="2">
    <source>
        <dbReference type="EMBL" id="GAA5061010.1"/>
    </source>
</evidence>
<name>A0AAV3UNP2_9EURY</name>
<dbReference type="Proteomes" id="UP001501729">
    <property type="component" value="Unassembled WGS sequence"/>
</dbReference>
<feature type="region of interest" description="Disordered" evidence="1">
    <location>
        <begin position="112"/>
        <end position="144"/>
    </location>
</feature>
<evidence type="ECO:0000256" key="1">
    <source>
        <dbReference type="SAM" id="MobiDB-lite"/>
    </source>
</evidence>
<dbReference type="EMBL" id="BAABKX010000019">
    <property type="protein sequence ID" value="GAA5061010.1"/>
    <property type="molecule type" value="Genomic_DNA"/>
</dbReference>
<proteinExistence type="predicted"/>
<organism evidence="2 3">
    <name type="scientific">Haladaptatus pallidirubidus</name>
    <dbReference type="NCBI Taxonomy" id="1008152"/>
    <lineage>
        <taxon>Archaea</taxon>
        <taxon>Methanobacteriati</taxon>
        <taxon>Methanobacteriota</taxon>
        <taxon>Stenosarchaea group</taxon>
        <taxon>Halobacteria</taxon>
        <taxon>Halobacteriales</taxon>
        <taxon>Haladaptataceae</taxon>
        <taxon>Haladaptatus</taxon>
    </lineage>
</organism>